<reference evidence="3" key="1">
    <citation type="submission" date="2016-04" db="EMBL/GenBank/DDBJ databases">
        <authorList>
            <person name="Quiroz-Castaneda R.E."/>
            <person name="Martinez-Ocampo F."/>
        </authorList>
    </citation>
    <scope>NUCLEOTIDE SEQUENCE [LARGE SCALE GENOMIC DNA]</scope>
    <source>
        <strain evidence="3">INIFAP01</strain>
    </source>
</reference>
<organism evidence="2 3">
    <name type="scientific">Candidatus Mycoplasma haematobovis</name>
    <dbReference type="NCBI Taxonomy" id="432608"/>
    <lineage>
        <taxon>Bacteria</taxon>
        <taxon>Bacillati</taxon>
        <taxon>Mycoplasmatota</taxon>
        <taxon>Mollicutes</taxon>
        <taxon>Mycoplasmataceae</taxon>
        <taxon>Mycoplasma</taxon>
    </lineage>
</organism>
<dbReference type="EMBL" id="LWUJ01000013">
    <property type="protein sequence ID" value="OAL09880.1"/>
    <property type="molecule type" value="Genomic_DNA"/>
</dbReference>
<keyword evidence="3" id="KW-1185">Reference proteome</keyword>
<evidence type="ECO:0000313" key="2">
    <source>
        <dbReference type="EMBL" id="OAL09880.1"/>
    </source>
</evidence>
<dbReference type="STRING" id="432608.A6V39_04895"/>
<name>A0A1A9QDV9_9MOLU</name>
<proteinExistence type="predicted"/>
<evidence type="ECO:0000313" key="3">
    <source>
        <dbReference type="Proteomes" id="UP000077623"/>
    </source>
</evidence>
<dbReference type="RefSeq" id="WP_187150611.1">
    <property type="nucleotide sequence ID" value="NZ_LWUJ01000013.1"/>
</dbReference>
<feature type="coiled-coil region" evidence="1">
    <location>
        <begin position="10"/>
        <end position="56"/>
    </location>
</feature>
<comment type="caution">
    <text evidence="2">The sequence shown here is derived from an EMBL/GenBank/DDBJ whole genome shotgun (WGS) entry which is preliminary data.</text>
</comment>
<dbReference type="AlphaFoldDB" id="A0A1A9QDV9"/>
<sequence>MIKAKDRSRVIQYIKKAAEIQKALNECEKNRNHEEYSKLLAQQEELKNKLREIGATDAFINSTFKLLKKSVKFSTIMVKTFEVKPTNANKRPKMFSIEFIKYWKLSAFKPEERPKLIRILRTIALVQEIIRSLEMVDNYVKSKEMLYEKRENLKKSLKKLGAIDEFVEKTIELLEIDPRYCVDMVEIIRKGNVKARLN</sequence>
<gene>
    <name evidence="2" type="ORF">A6V39_04895</name>
</gene>
<keyword evidence="1" id="KW-0175">Coiled coil</keyword>
<evidence type="ECO:0000256" key="1">
    <source>
        <dbReference type="SAM" id="Coils"/>
    </source>
</evidence>
<protein>
    <submittedName>
        <fullName evidence="2">Uncharacterized protein</fullName>
    </submittedName>
</protein>
<dbReference type="Proteomes" id="UP000077623">
    <property type="component" value="Unassembled WGS sequence"/>
</dbReference>
<accession>A0A1A9QDV9</accession>